<dbReference type="Proteomes" id="UP001139410">
    <property type="component" value="Unassembled WGS sequence"/>
</dbReference>
<dbReference type="InterPro" id="IPR049458">
    <property type="entry name" value="EpsG-like"/>
</dbReference>
<feature type="transmembrane region" description="Helical" evidence="1">
    <location>
        <begin position="278"/>
        <end position="300"/>
    </location>
</feature>
<feature type="transmembrane region" description="Helical" evidence="1">
    <location>
        <begin position="79"/>
        <end position="98"/>
    </location>
</feature>
<feature type="transmembrane region" description="Helical" evidence="1">
    <location>
        <begin position="53"/>
        <end position="72"/>
    </location>
</feature>
<gene>
    <name evidence="2" type="ORF">LVY65_04515</name>
</gene>
<sequence length="310" mass="34531">MAIGLRYEVGADWRTYKFLYSYAGLADLGRVLAIGDPGYQLVSWCVRQTGAEIWALNLICALIFTWGLYRFVRAQPDPWLAFVVAMPYLIVVVAMGYTRQAVAIGILMGGLAALKRGASIARFALYVAAAALFHKTAVVVLPLVIFAGQRNKFLNALAGIASCYLFYDLFLADSVEGFVRNYIESEYSSQGAAIRVTMNLVPAVIFLLFRRRLRFDEGEAGVWQYFSLASLLMPVLLIVLASSTAVDRLSLYLIPLQIAVLPRVSFLFKNHQAGRAVIVFYAMAVMFTWLNFAAHAQYWVPYKIYPGLLG</sequence>
<proteinExistence type="predicted"/>
<keyword evidence="1" id="KW-0472">Membrane</keyword>
<keyword evidence="3" id="KW-1185">Reference proteome</keyword>
<comment type="caution">
    <text evidence="2">The sequence shown here is derived from an EMBL/GenBank/DDBJ whole genome shotgun (WGS) entry which is preliminary data.</text>
</comment>
<evidence type="ECO:0000256" key="1">
    <source>
        <dbReference type="SAM" id="Phobius"/>
    </source>
</evidence>
<accession>A0A9X1TVM2</accession>
<dbReference type="AlphaFoldDB" id="A0A9X1TVM2"/>
<keyword evidence="1" id="KW-1133">Transmembrane helix</keyword>
<evidence type="ECO:0000313" key="2">
    <source>
        <dbReference type="EMBL" id="MCF2514329.1"/>
    </source>
</evidence>
<name>A0A9X1TVM2_9SPHN</name>
<keyword evidence="1" id="KW-0812">Transmembrane</keyword>
<feature type="transmembrane region" description="Helical" evidence="1">
    <location>
        <begin position="222"/>
        <end position="243"/>
    </location>
</feature>
<dbReference type="EMBL" id="JAKFGM010000001">
    <property type="protein sequence ID" value="MCF2514329.1"/>
    <property type="molecule type" value="Genomic_DNA"/>
</dbReference>
<evidence type="ECO:0000313" key="3">
    <source>
        <dbReference type="Proteomes" id="UP001139410"/>
    </source>
</evidence>
<feature type="transmembrane region" description="Helical" evidence="1">
    <location>
        <begin position="123"/>
        <end position="146"/>
    </location>
</feature>
<reference evidence="2" key="1">
    <citation type="submission" date="2022-01" db="EMBL/GenBank/DDBJ databases">
        <authorList>
            <person name="Jo J.-H."/>
            <person name="Im W.-T."/>
        </authorList>
    </citation>
    <scope>NUCLEOTIDE SEQUENCE</scope>
    <source>
        <strain evidence="2">G124</strain>
    </source>
</reference>
<feature type="transmembrane region" description="Helical" evidence="1">
    <location>
        <begin position="249"/>
        <end position="266"/>
    </location>
</feature>
<feature type="transmembrane region" description="Helical" evidence="1">
    <location>
        <begin position="192"/>
        <end position="210"/>
    </location>
</feature>
<organism evidence="2 3">
    <name type="scientific">Sphingomonas cremea</name>
    <dbReference type="NCBI Taxonomy" id="2904799"/>
    <lineage>
        <taxon>Bacteria</taxon>
        <taxon>Pseudomonadati</taxon>
        <taxon>Pseudomonadota</taxon>
        <taxon>Alphaproteobacteria</taxon>
        <taxon>Sphingomonadales</taxon>
        <taxon>Sphingomonadaceae</taxon>
        <taxon>Sphingomonas</taxon>
    </lineage>
</organism>
<feature type="transmembrane region" description="Helical" evidence="1">
    <location>
        <begin position="153"/>
        <end position="172"/>
    </location>
</feature>
<protein>
    <submittedName>
        <fullName evidence="2">EpsG family protein</fullName>
    </submittedName>
</protein>
<dbReference type="Pfam" id="PF14897">
    <property type="entry name" value="EpsG"/>
    <property type="match status" value="1"/>
</dbReference>